<evidence type="ECO:0000256" key="4">
    <source>
        <dbReference type="ARBA" id="ARBA00022525"/>
    </source>
</evidence>
<reference evidence="8 9" key="1">
    <citation type="journal article" date="2019" name="G3 (Bethesda)">
        <title>Sequencing of a Wild Apple (Malus baccata) Genome Unravels the Differences Between Cultivated and Wild Apple Species Regarding Disease Resistance and Cold Tolerance.</title>
        <authorList>
            <person name="Chen X."/>
        </authorList>
    </citation>
    <scope>NUCLEOTIDE SEQUENCE [LARGE SCALE GENOMIC DNA]</scope>
    <source>
        <strain evidence="9">cv. Shandingzi</strain>
        <tissue evidence="8">Leaves</tissue>
    </source>
</reference>
<proteinExistence type="inferred from homology"/>
<keyword evidence="9" id="KW-1185">Reference proteome</keyword>
<dbReference type="AlphaFoldDB" id="A0A540MEP9"/>
<evidence type="ECO:0000256" key="1">
    <source>
        <dbReference type="ARBA" id="ARBA00004613"/>
    </source>
</evidence>
<sequence>MKTVLGSRPPQCANKCMSCRPCTATLVASSHHKSSNLEATTYQGDESYYLLSWKCRCRNKLFHP</sequence>
<comment type="subcellular location">
    <subcellularLocation>
        <location evidence="1 7">Secreted</location>
    </subcellularLocation>
</comment>
<protein>
    <recommendedName>
        <fullName evidence="7">Epidermal patterning factor-like protein</fullName>
    </recommendedName>
</protein>
<evidence type="ECO:0000256" key="2">
    <source>
        <dbReference type="ARBA" id="ARBA00008127"/>
    </source>
</evidence>
<dbReference type="EMBL" id="VIEB01000278">
    <property type="protein sequence ID" value="TQD97195.1"/>
    <property type="molecule type" value="Genomic_DNA"/>
</dbReference>
<dbReference type="Proteomes" id="UP000315295">
    <property type="component" value="Unassembled WGS sequence"/>
</dbReference>
<dbReference type="STRING" id="106549.A0A540MEP9"/>
<evidence type="ECO:0000313" key="9">
    <source>
        <dbReference type="Proteomes" id="UP000315295"/>
    </source>
</evidence>
<gene>
    <name evidence="8" type="ORF">C1H46_017284</name>
</gene>
<dbReference type="Pfam" id="PF17181">
    <property type="entry name" value="EPF"/>
    <property type="match status" value="1"/>
</dbReference>
<dbReference type="PANTHER" id="PTHR33109">
    <property type="entry name" value="EPIDERMAL PATTERNING FACTOR-LIKE PROTEIN 4"/>
    <property type="match status" value="1"/>
</dbReference>
<name>A0A540MEP9_MALBA</name>
<dbReference type="GO" id="GO:0010052">
    <property type="term" value="P:guard cell differentiation"/>
    <property type="evidence" value="ECO:0007669"/>
    <property type="project" value="UniProtKB-UniRule"/>
</dbReference>
<keyword evidence="5" id="KW-0732">Signal</keyword>
<comment type="caution">
    <text evidence="8">The sequence shown here is derived from an EMBL/GenBank/DDBJ whole genome shotgun (WGS) entry which is preliminary data.</text>
</comment>
<dbReference type="InterPro" id="IPR039455">
    <property type="entry name" value="EPFL"/>
</dbReference>
<comment type="function">
    <text evidence="7">Controls stomatal patterning.</text>
</comment>
<keyword evidence="4 7" id="KW-0964">Secreted</keyword>
<evidence type="ECO:0000256" key="7">
    <source>
        <dbReference type="RuleBase" id="RU367102"/>
    </source>
</evidence>
<comment type="similarity">
    <text evidence="2 7">Belongs to the plant cysteine rich small secretory peptide family. Epidermal patterning factor subfamily.</text>
</comment>
<evidence type="ECO:0000256" key="5">
    <source>
        <dbReference type="ARBA" id="ARBA00022729"/>
    </source>
</evidence>
<evidence type="ECO:0000313" key="8">
    <source>
        <dbReference type="EMBL" id="TQD97195.1"/>
    </source>
</evidence>
<accession>A0A540MEP9</accession>
<dbReference type="PANTHER" id="PTHR33109:SF60">
    <property type="entry name" value="EPIDERMAL PATTERNING FACTOR-LIKE PROTEIN 8"/>
    <property type="match status" value="1"/>
</dbReference>
<dbReference type="GO" id="GO:0005576">
    <property type="term" value="C:extracellular region"/>
    <property type="evidence" value="ECO:0007669"/>
    <property type="project" value="UniProtKB-SubCell"/>
</dbReference>
<keyword evidence="3 7" id="KW-0217">Developmental protein</keyword>
<evidence type="ECO:0000256" key="6">
    <source>
        <dbReference type="ARBA" id="ARBA00023157"/>
    </source>
</evidence>
<organism evidence="8 9">
    <name type="scientific">Malus baccata</name>
    <name type="common">Siberian crab apple</name>
    <name type="synonym">Pyrus baccata</name>
    <dbReference type="NCBI Taxonomy" id="106549"/>
    <lineage>
        <taxon>Eukaryota</taxon>
        <taxon>Viridiplantae</taxon>
        <taxon>Streptophyta</taxon>
        <taxon>Embryophyta</taxon>
        <taxon>Tracheophyta</taxon>
        <taxon>Spermatophyta</taxon>
        <taxon>Magnoliopsida</taxon>
        <taxon>eudicotyledons</taxon>
        <taxon>Gunneridae</taxon>
        <taxon>Pentapetalae</taxon>
        <taxon>rosids</taxon>
        <taxon>fabids</taxon>
        <taxon>Rosales</taxon>
        <taxon>Rosaceae</taxon>
        <taxon>Amygdaloideae</taxon>
        <taxon>Maleae</taxon>
        <taxon>Malus</taxon>
    </lineage>
</organism>
<keyword evidence="6" id="KW-1015">Disulfide bond</keyword>
<evidence type="ECO:0000256" key="3">
    <source>
        <dbReference type="ARBA" id="ARBA00022473"/>
    </source>
</evidence>